<reference evidence="2 3" key="1">
    <citation type="submission" date="2018-10" db="EMBL/GenBank/DDBJ databases">
        <title>Phylogenomics of Brevibacillus.</title>
        <authorList>
            <person name="Dunlap C."/>
        </authorList>
    </citation>
    <scope>NUCLEOTIDE SEQUENCE [LARGE SCALE GENOMIC DNA]</scope>
    <source>
        <strain evidence="2 3">DSM 100115</strain>
    </source>
</reference>
<accession>A0A3M8BD03</accession>
<dbReference type="EMBL" id="RHHS01000007">
    <property type="protein sequence ID" value="RNB61328.1"/>
    <property type="molecule type" value="Genomic_DNA"/>
</dbReference>
<dbReference type="AlphaFoldDB" id="A0A3M8BD03"/>
<evidence type="ECO:0000313" key="3">
    <source>
        <dbReference type="Proteomes" id="UP000268829"/>
    </source>
</evidence>
<sequence>MFAFAAVLPANAAGNYNFVESGTKVEMEGKFSFTVPENMVFLNKDDTIKMEKEYGDIPSMYEIGSVHPTEDGQNWTLFIEYEDTGHISDDEQNEIDADALLQSYKDGTEEANKQREPEEQIHVIGWNVKPSYNAATHELEYAMLAENSKKEQFLNYKLQVLTRTGHVSFILVTDVPSLMKDKQTLREKIMKNFVVKEGHRYTDFNAETDKVAEYGLTGLILGGLGLAAAKKLGLLAMILAFAKKGWILIVVALGALGGLLKKLFGKKKDEQPPADADEEKPSA</sequence>
<keyword evidence="3" id="KW-1185">Reference proteome</keyword>
<keyword evidence="1" id="KW-0812">Transmembrane</keyword>
<dbReference type="Pfam" id="PF09935">
    <property type="entry name" value="DUF2167"/>
    <property type="match status" value="1"/>
</dbReference>
<protein>
    <submittedName>
        <fullName evidence="2">DUF2167 domain-containing protein</fullName>
    </submittedName>
</protein>
<feature type="transmembrane region" description="Helical" evidence="1">
    <location>
        <begin position="234"/>
        <end position="260"/>
    </location>
</feature>
<dbReference type="InterPro" id="IPR018682">
    <property type="entry name" value="DUF2167_membr"/>
</dbReference>
<dbReference type="Proteomes" id="UP000268829">
    <property type="component" value="Unassembled WGS sequence"/>
</dbReference>
<keyword evidence="1" id="KW-0472">Membrane</keyword>
<gene>
    <name evidence="2" type="ORF">EDM57_01580</name>
</gene>
<evidence type="ECO:0000313" key="2">
    <source>
        <dbReference type="EMBL" id="RNB61328.1"/>
    </source>
</evidence>
<name>A0A3M8BD03_9BACL</name>
<comment type="caution">
    <text evidence="2">The sequence shown here is derived from an EMBL/GenBank/DDBJ whole genome shotgun (WGS) entry which is preliminary data.</text>
</comment>
<dbReference type="OrthoDB" id="196355at2"/>
<keyword evidence="1" id="KW-1133">Transmembrane helix</keyword>
<proteinExistence type="predicted"/>
<evidence type="ECO:0000256" key="1">
    <source>
        <dbReference type="SAM" id="Phobius"/>
    </source>
</evidence>
<organism evidence="2 3">
    <name type="scientific">Brevibacillus gelatini</name>
    <dbReference type="NCBI Taxonomy" id="1655277"/>
    <lineage>
        <taxon>Bacteria</taxon>
        <taxon>Bacillati</taxon>
        <taxon>Bacillota</taxon>
        <taxon>Bacilli</taxon>
        <taxon>Bacillales</taxon>
        <taxon>Paenibacillaceae</taxon>
        <taxon>Brevibacillus</taxon>
    </lineage>
</organism>